<keyword evidence="3" id="KW-1185">Reference proteome</keyword>
<proteinExistence type="predicted"/>
<dbReference type="RefSeq" id="WP_014100900.1">
    <property type="nucleotide sequence ID" value="NC_016025.1"/>
</dbReference>
<gene>
    <name evidence="2" type="ordered locus">Cabther_B0158</name>
</gene>
<protein>
    <submittedName>
        <fullName evidence="2">Uncharacterized protein</fullName>
    </submittedName>
</protein>
<dbReference type="KEGG" id="ctm:Cabther_B0158"/>
<evidence type="ECO:0000313" key="3">
    <source>
        <dbReference type="Proteomes" id="UP000006791"/>
    </source>
</evidence>
<feature type="region of interest" description="Disordered" evidence="1">
    <location>
        <begin position="195"/>
        <end position="252"/>
    </location>
</feature>
<name>G2LJZ5_CHLTF</name>
<dbReference type="OrthoDB" id="129919at2"/>
<evidence type="ECO:0000256" key="1">
    <source>
        <dbReference type="SAM" id="MobiDB-lite"/>
    </source>
</evidence>
<evidence type="ECO:0000313" key="2">
    <source>
        <dbReference type="EMBL" id="AEP13162.1"/>
    </source>
</evidence>
<accession>G2LJZ5</accession>
<organism evidence="2 3">
    <name type="scientific">Chloracidobacterium thermophilum (strain B)</name>
    <dbReference type="NCBI Taxonomy" id="981222"/>
    <lineage>
        <taxon>Bacteria</taxon>
        <taxon>Pseudomonadati</taxon>
        <taxon>Acidobacteriota</taxon>
        <taxon>Terriglobia</taxon>
        <taxon>Terriglobales</taxon>
        <taxon>Acidobacteriaceae</taxon>
        <taxon>Chloracidobacterium</taxon>
    </lineage>
</organism>
<reference evidence="2 3" key="1">
    <citation type="journal article" date="2012" name="Environ. Microbiol.">
        <title>Complete genome of Candidatus Chloracidobacterium thermophilum, a chlorophyll-based photoheterotroph belonging to the phylum Acidobacteria.</title>
        <authorList>
            <person name="Garcia Costas A.M."/>
            <person name="Liu Z."/>
            <person name="Tomsho L.P."/>
            <person name="Schuster S.C."/>
            <person name="Ward D.M."/>
            <person name="Bryant D.A."/>
        </authorList>
    </citation>
    <scope>NUCLEOTIDE SEQUENCE [LARGE SCALE GENOMIC DNA]</scope>
    <source>
        <strain evidence="2 3">B</strain>
    </source>
</reference>
<feature type="compositionally biased region" description="Pro residues" evidence="1">
    <location>
        <begin position="199"/>
        <end position="228"/>
    </location>
</feature>
<dbReference type="HOGENOM" id="CLU_427423_0_0_0"/>
<dbReference type="Proteomes" id="UP000006791">
    <property type="component" value="Chromosome 2"/>
</dbReference>
<dbReference type="STRING" id="981222.Cabther_B0158"/>
<sequence length="640" mass="69174">MPHPVVDAIRNGAAPRAAKLAAANGLLPLAPDDNLLVLSTLVHDSDEEIRTAAQTSVTKLDPTVVLPIARDDRTDPAILSLLCTASTDPSITEAAVLNRATPDAAVEALALKTTQPHILEALTINQQRLIRRPALIEAILHNPHRTPEAERRAREVKAEFLEKEFGRRQVAGERAASTPEVPLKSAADLVPEAFVDTPPAIPSGPPPVTSTPSPAGPPAAPPSPPPVTAPTSSGVSAPPPPAKPLKLSKSPPVAMIQQGKAPRPAKLMVAQGKLPLAPEDLLFAQVLLTADADAEIAEAARASLATLDFNTLQPVVQNPETPEEVLHYLLLHPGLPERFGEQLLLHPALLDESVLEFVRQTTSGYLLEAVTINQQRLIRLPALLDAILENPASTFEAKRKAREVKTEFFEKELGAERVAREQKARAAKFAAVLDLPPMPDEAFEAEFQSVLAGFEAEVGQTFSDEAPSEADADADFEAMLAAVKSEEGIDLRQSSDPATKERLSIYQALARMSVKERIFAALKGGRDVRAILIRDSNRMVSTAVVKNPRISEAEIEAIANIKGINEDVLRIIAMNRAWVSNYAIMHNLVRNARCPLNFSMQFINRLQSRDLVNLTKSKSIPDALRQAANRLVAKRRETGG</sequence>
<dbReference type="EMBL" id="CP002515">
    <property type="protein sequence ID" value="AEP13162.1"/>
    <property type="molecule type" value="Genomic_DNA"/>
</dbReference>
<dbReference type="AlphaFoldDB" id="G2LJZ5"/>